<feature type="compositionally biased region" description="Low complexity" evidence="1">
    <location>
        <begin position="577"/>
        <end position="587"/>
    </location>
</feature>
<feature type="region of interest" description="Disordered" evidence="1">
    <location>
        <begin position="133"/>
        <end position="194"/>
    </location>
</feature>
<feature type="compositionally biased region" description="Basic and acidic residues" evidence="1">
    <location>
        <begin position="214"/>
        <end position="231"/>
    </location>
</feature>
<dbReference type="EMBL" id="MU004511">
    <property type="protein sequence ID" value="KAF2649002.1"/>
    <property type="molecule type" value="Genomic_DNA"/>
</dbReference>
<evidence type="ECO:0000256" key="1">
    <source>
        <dbReference type="SAM" id="MobiDB-lite"/>
    </source>
</evidence>
<feature type="compositionally biased region" description="Polar residues" evidence="1">
    <location>
        <begin position="390"/>
        <end position="400"/>
    </location>
</feature>
<feature type="compositionally biased region" description="Basic and acidic residues" evidence="1">
    <location>
        <begin position="379"/>
        <end position="389"/>
    </location>
</feature>
<evidence type="ECO:0000313" key="4">
    <source>
        <dbReference type="Proteomes" id="UP000799324"/>
    </source>
</evidence>
<keyword evidence="2" id="KW-0732">Signal</keyword>
<organism evidence="3 4">
    <name type="scientific">Lophiostoma macrostomum CBS 122681</name>
    <dbReference type="NCBI Taxonomy" id="1314788"/>
    <lineage>
        <taxon>Eukaryota</taxon>
        <taxon>Fungi</taxon>
        <taxon>Dikarya</taxon>
        <taxon>Ascomycota</taxon>
        <taxon>Pezizomycotina</taxon>
        <taxon>Dothideomycetes</taxon>
        <taxon>Pleosporomycetidae</taxon>
        <taxon>Pleosporales</taxon>
        <taxon>Lophiostomataceae</taxon>
        <taxon>Lophiostoma</taxon>
    </lineage>
</organism>
<accession>A0A6A6SNB8</accession>
<name>A0A6A6SNB8_9PLEO</name>
<feature type="compositionally biased region" description="Basic and acidic residues" evidence="1">
    <location>
        <begin position="151"/>
        <end position="168"/>
    </location>
</feature>
<feature type="signal peptide" evidence="2">
    <location>
        <begin position="1"/>
        <end position="21"/>
    </location>
</feature>
<protein>
    <submittedName>
        <fullName evidence="3">Uncharacterized protein</fullName>
    </submittedName>
</protein>
<keyword evidence="4" id="KW-1185">Reference proteome</keyword>
<feature type="region of interest" description="Disordered" evidence="1">
    <location>
        <begin position="208"/>
        <end position="601"/>
    </location>
</feature>
<gene>
    <name evidence="3" type="ORF">K491DRAFT_220237</name>
</gene>
<dbReference type="AlphaFoldDB" id="A0A6A6SNB8"/>
<dbReference type="Proteomes" id="UP000799324">
    <property type="component" value="Unassembled WGS sequence"/>
</dbReference>
<feature type="compositionally biased region" description="Polar residues" evidence="1">
    <location>
        <begin position="304"/>
        <end position="315"/>
    </location>
</feature>
<sequence>MVGVGAFFLVWILFCLESCGASTNNTGRWNPQSVWWRGFHHLPSLSLGGNPQSVWWRGFPHLLSLSLRWNPQSVWWRGFPHLLSLQPPASRCDPIHHPTLLAHHSSTAMADSLLTHFVTFGLRDISKMISSRRKTIVSRPSSSRPKYMKIRRSEQHSDPLPNHSERGSWTKKRKAQSRIHIGRVLSDDQKGDETQTTRLRIFPDLRLRKKKKSDHSQREVSEQRIVLEKKQLAAGNRKIMRRAQGRQSDHPNARHARGRNEVAQARQAERRPIPTREENRASRRDARARNSLSQAVYSRRHHQNTVIPEGSSTDSFDIHTERRSRVSTSPEIVDQDPREDYPNTVTPSGAIQSDARAYPPRADTTRNRQPNAVPLDPVHYSEHLVRDSDSASPEDQQRSSAARPRMPASHHRPSHDLQPPHEGQPHLPPPGFSQERTSPVGYAGDGPHDALARSVDSNSSRSLRHRSPKGKAVIYHARPEPSSRPQSHESSSSHSNSTMIKLAASKPRDRHQSKAPVPFTRSPFPHTETGQQFEPSDHPSTPRPHNQAPSSRPTFTGSDHIPGLGAQSLSQGHARQEQSSHSQSQLSPTFRQPGLSEQESLAFTFGAQAGLQTQGQQQNQAHLSMQG</sequence>
<proteinExistence type="predicted"/>
<feature type="compositionally biased region" description="Low complexity" evidence="1">
    <location>
        <begin position="483"/>
        <end position="497"/>
    </location>
</feature>
<evidence type="ECO:0000256" key="2">
    <source>
        <dbReference type="SAM" id="SignalP"/>
    </source>
</evidence>
<feature type="chain" id="PRO_5025507402" evidence="2">
    <location>
        <begin position="22"/>
        <end position="627"/>
    </location>
</feature>
<evidence type="ECO:0000313" key="3">
    <source>
        <dbReference type="EMBL" id="KAF2649002.1"/>
    </source>
</evidence>
<feature type="compositionally biased region" description="Basic and acidic residues" evidence="1">
    <location>
        <begin position="267"/>
        <end position="288"/>
    </location>
</feature>
<feature type="compositionally biased region" description="Basic residues" evidence="1">
    <location>
        <begin position="169"/>
        <end position="181"/>
    </location>
</feature>
<reference evidence="3" key="1">
    <citation type="journal article" date="2020" name="Stud. Mycol.">
        <title>101 Dothideomycetes genomes: a test case for predicting lifestyles and emergence of pathogens.</title>
        <authorList>
            <person name="Haridas S."/>
            <person name="Albert R."/>
            <person name="Binder M."/>
            <person name="Bloem J."/>
            <person name="Labutti K."/>
            <person name="Salamov A."/>
            <person name="Andreopoulos B."/>
            <person name="Baker S."/>
            <person name="Barry K."/>
            <person name="Bills G."/>
            <person name="Bluhm B."/>
            <person name="Cannon C."/>
            <person name="Castanera R."/>
            <person name="Culley D."/>
            <person name="Daum C."/>
            <person name="Ezra D."/>
            <person name="Gonzalez J."/>
            <person name="Henrissat B."/>
            <person name="Kuo A."/>
            <person name="Liang C."/>
            <person name="Lipzen A."/>
            <person name="Lutzoni F."/>
            <person name="Magnuson J."/>
            <person name="Mondo S."/>
            <person name="Nolan M."/>
            <person name="Ohm R."/>
            <person name="Pangilinan J."/>
            <person name="Park H.-J."/>
            <person name="Ramirez L."/>
            <person name="Alfaro M."/>
            <person name="Sun H."/>
            <person name="Tritt A."/>
            <person name="Yoshinaga Y."/>
            <person name="Zwiers L.-H."/>
            <person name="Turgeon B."/>
            <person name="Goodwin S."/>
            <person name="Spatafora J."/>
            <person name="Crous P."/>
            <person name="Grigoriev I."/>
        </authorList>
    </citation>
    <scope>NUCLEOTIDE SEQUENCE</scope>
    <source>
        <strain evidence="3">CBS 122681</strain>
    </source>
</reference>
<feature type="compositionally biased region" description="Polar residues" evidence="1">
    <location>
        <begin position="543"/>
        <end position="557"/>
    </location>
</feature>
<feature type="compositionally biased region" description="Basic and acidic residues" evidence="1">
    <location>
        <begin position="185"/>
        <end position="194"/>
    </location>
</feature>